<evidence type="ECO:0000313" key="8">
    <source>
        <dbReference type="Proteomes" id="UP000245506"/>
    </source>
</evidence>
<evidence type="ECO:0000313" key="7">
    <source>
        <dbReference type="EMBL" id="PWQ94596.1"/>
    </source>
</evidence>
<dbReference type="Pfam" id="PF13627">
    <property type="entry name" value="LptM_cons"/>
    <property type="match status" value="1"/>
</dbReference>
<keyword evidence="3" id="KW-0472">Membrane</keyword>
<keyword evidence="2" id="KW-0732">Signal</keyword>
<evidence type="ECO:0000256" key="2">
    <source>
        <dbReference type="ARBA" id="ARBA00022729"/>
    </source>
</evidence>
<proteinExistence type="predicted"/>
<dbReference type="Proteomes" id="UP000245506">
    <property type="component" value="Unassembled WGS sequence"/>
</dbReference>
<dbReference type="AlphaFoldDB" id="A0A317C7H6"/>
<dbReference type="InterPro" id="IPR032831">
    <property type="entry name" value="LptM_cons"/>
</dbReference>
<organism evidence="7 8">
    <name type="scientific">Leucothrix arctica</name>
    <dbReference type="NCBI Taxonomy" id="1481894"/>
    <lineage>
        <taxon>Bacteria</taxon>
        <taxon>Pseudomonadati</taxon>
        <taxon>Pseudomonadota</taxon>
        <taxon>Gammaproteobacteria</taxon>
        <taxon>Thiotrichales</taxon>
        <taxon>Thiotrichaceae</taxon>
        <taxon>Leucothrix</taxon>
    </lineage>
</organism>
<evidence type="ECO:0000256" key="1">
    <source>
        <dbReference type="ARBA" id="ARBA00004459"/>
    </source>
</evidence>
<dbReference type="PROSITE" id="PS51257">
    <property type="entry name" value="PROKAR_LIPOPROTEIN"/>
    <property type="match status" value="1"/>
</dbReference>
<keyword evidence="5" id="KW-0998">Cell outer membrane</keyword>
<dbReference type="EMBL" id="QGKL01000039">
    <property type="protein sequence ID" value="PWQ94596.1"/>
    <property type="molecule type" value="Genomic_DNA"/>
</dbReference>
<evidence type="ECO:0000256" key="4">
    <source>
        <dbReference type="ARBA" id="ARBA00023139"/>
    </source>
</evidence>
<sequence length="49" mass="5410">MVKNICFGNWVFLFISVGLLTVTLSGCGNKGDLYLPDTTETTKDKKKVN</sequence>
<keyword evidence="4" id="KW-0564">Palmitate</keyword>
<protein>
    <recommendedName>
        <fullName evidence="9">Lipopeptide</fullName>
    </recommendedName>
</protein>
<name>A0A317C7H6_9GAMM</name>
<dbReference type="OrthoDB" id="8550022at2"/>
<dbReference type="RefSeq" id="WP_109824245.1">
    <property type="nucleotide sequence ID" value="NZ_QGKL01000039.1"/>
</dbReference>
<keyword evidence="6" id="KW-0449">Lipoprotein</keyword>
<evidence type="ECO:0008006" key="9">
    <source>
        <dbReference type="Google" id="ProtNLM"/>
    </source>
</evidence>
<evidence type="ECO:0000256" key="5">
    <source>
        <dbReference type="ARBA" id="ARBA00023237"/>
    </source>
</evidence>
<accession>A0A317C7H6</accession>
<evidence type="ECO:0000256" key="3">
    <source>
        <dbReference type="ARBA" id="ARBA00023136"/>
    </source>
</evidence>
<gene>
    <name evidence="7" type="ORF">DKT75_14980</name>
</gene>
<evidence type="ECO:0000256" key="6">
    <source>
        <dbReference type="ARBA" id="ARBA00023288"/>
    </source>
</evidence>
<reference evidence="7 8" key="1">
    <citation type="submission" date="2018-05" db="EMBL/GenBank/DDBJ databases">
        <title>Leucothrix arctica sp. nov., isolated from Arctic seawater.</title>
        <authorList>
            <person name="Choi A."/>
            <person name="Baek K."/>
        </authorList>
    </citation>
    <scope>NUCLEOTIDE SEQUENCE [LARGE SCALE GENOMIC DNA]</scope>
    <source>
        <strain evidence="7 8">IMCC9719</strain>
    </source>
</reference>
<dbReference type="NCBIfam" id="NF047847">
    <property type="entry name" value="SS_mature_LptM"/>
    <property type="match status" value="1"/>
</dbReference>
<dbReference type="GO" id="GO:0009279">
    <property type="term" value="C:cell outer membrane"/>
    <property type="evidence" value="ECO:0007669"/>
    <property type="project" value="UniProtKB-SubCell"/>
</dbReference>
<keyword evidence="8" id="KW-1185">Reference proteome</keyword>
<comment type="caution">
    <text evidence="7">The sequence shown here is derived from an EMBL/GenBank/DDBJ whole genome shotgun (WGS) entry which is preliminary data.</text>
</comment>
<comment type="subcellular location">
    <subcellularLocation>
        <location evidence="1">Cell outer membrane</location>
        <topology evidence="1">Lipid-anchor</topology>
    </subcellularLocation>
</comment>